<dbReference type="SMART" id="SM00724">
    <property type="entry name" value="TLC"/>
    <property type="match status" value="1"/>
</dbReference>
<gene>
    <name evidence="13" type="ORF">BQ2448_5964</name>
</gene>
<protein>
    <submittedName>
        <fullName evidence="13">BQ2448_5964 protein</fullName>
    </submittedName>
</protein>
<accession>A0A238F819</accession>
<evidence type="ECO:0000259" key="12">
    <source>
        <dbReference type="PROSITE" id="PS50922"/>
    </source>
</evidence>
<organism evidence="13 14">
    <name type="scientific">Microbotryum intermedium</name>
    <dbReference type="NCBI Taxonomy" id="269621"/>
    <lineage>
        <taxon>Eukaryota</taxon>
        <taxon>Fungi</taxon>
        <taxon>Dikarya</taxon>
        <taxon>Basidiomycota</taxon>
        <taxon>Pucciniomycotina</taxon>
        <taxon>Microbotryomycetes</taxon>
        <taxon>Microbotryales</taxon>
        <taxon>Microbotryaceae</taxon>
        <taxon>Microbotryum</taxon>
    </lineage>
</organism>
<name>A0A238F819_9BASI</name>
<dbReference type="OrthoDB" id="3053196at2759"/>
<evidence type="ECO:0000256" key="5">
    <source>
        <dbReference type="ARBA" id="ARBA00022824"/>
    </source>
</evidence>
<evidence type="ECO:0000256" key="6">
    <source>
        <dbReference type="ARBA" id="ARBA00022989"/>
    </source>
</evidence>
<evidence type="ECO:0000256" key="3">
    <source>
        <dbReference type="ARBA" id="ARBA00022679"/>
    </source>
</evidence>
<keyword evidence="3" id="KW-0808">Transferase</keyword>
<proteinExistence type="inferred from homology"/>
<feature type="transmembrane region" description="Helical" evidence="11">
    <location>
        <begin position="144"/>
        <end position="168"/>
    </location>
</feature>
<sequence length="468" mass="53698">MATSQPQARPRRSSSVIQYLARANADPEHHVAHLGSARGDPDTMPDPVRPSAPSAPLTPRSHAVKTRTPQTFGPKWLQWLQNPWQSFNLIVVALAGSVAFAVAFPGTPITENPFTWFWYISYPIVPTHAGEDHTPRFRKGPRDVLYVFGWIVIFSCIRQSLRTPLFALGRKLGLKRTRKLERFMEQGYAFIYFATSSLCGLVVMSQQDSWFYQTKHFWLKYPHWDMTGPLKAYYLTQLAYWCQQALVMVAGLEKPRDDYVELVLHHCITFWLVFASYICNLTQIGTAVFVSMDIPDAVFAISKCINYVGLEKTSNISFVIFMVTWGYFRHYQEFRILHSVYSEFDLAPAYAKRWAPLEGCWLPSWGRWQILWPIAALQCTSSTSKVFLVPHYREDNQDALLPFAVLMIFWSYLILRVLVRMLKGKTASDVREEGETETELDGDEVVPEITKASGVQASKANDKIKERR</sequence>
<dbReference type="Proteomes" id="UP000198372">
    <property type="component" value="Unassembled WGS sequence"/>
</dbReference>
<dbReference type="PANTHER" id="PTHR12560">
    <property type="entry name" value="LONGEVITY ASSURANCE FACTOR 1 LAG1"/>
    <property type="match status" value="1"/>
</dbReference>
<dbReference type="STRING" id="269621.A0A238F819"/>
<feature type="region of interest" description="Disordered" evidence="10">
    <location>
        <begin position="429"/>
        <end position="468"/>
    </location>
</feature>
<dbReference type="GO" id="GO:0050291">
    <property type="term" value="F:sphingosine N-acyltransferase activity"/>
    <property type="evidence" value="ECO:0007669"/>
    <property type="project" value="InterPro"/>
</dbReference>
<keyword evidence="4 9" id="KW-0812">Transmembrane</keyword>
<keyword evidence="8" id="KW-0325">Glycoprotein</keyword>
<feature type="region of interest" description="Disordered" evidence="10">
    <location>
        <begin position="26"/>
        <end position="67"/>
    </location>
</feature>
<comment type="similarity">
    <text evidence="2">Belongs to the sphingosine N-acyltransferase family.</text>
</comment>
<feature type="domain" description="TLC" evidence="12">
    <location>
        <begin position="178"/>
        <end position="423"/>
    </location>
</feature>
<evidence type="ECO:0000256" key="8">
    <source>
        <dbReference type="ARBA" id="ARBA00023180"/>
    </source>
</evidence>
<dbReference type="Pfam" id="PF03798">
    <property type="entry name" value="TRAM_LAG1_CLN8"/>
    <property type="match status" value="1"/>
</dbReference>
<dbReference type="PROSITE" id="PS50922">
    <property type="entry name" value="TLC"/>
    <property type="match status" value="1"/>
</dbReference>
<dbReference type="InterPro" id="IPR006634">
    <property type="entry name" value="TLC-dom"/>
</dbReference>
<dbReference type="InterPro" id="IPR016439">
    <property type="entry name" value="Lag1/Lac1-like"/>
</dbReference>
<feature type="transmembrane region" description="Helical" evidence="11">
    <location>
        <begin position="399"/>
        <end position="419"/>
    </location>
</feature>
<keyword evidence="6 11" id="KW-1133">Transmembrane helix</keyword>
<dbReference type="GO" id="GO:0005789">
    <property type="term" value="C:endoplasmic reticulum membrane"/>
    <property type="evidence" value="ECO:0007669"/>
    <property type="project" value="UniProtKB-SubCell"/>
</dbReference>
<keyword evidence="14" id="KW-1185">Reference proteome</keyword>
<evidence type="ECO:0000313" key="13">
    <source>
        <dbReference type="EMBL" id="SCV67318.1"/>
    </source>
</evidence>
<evidence type="ECO:0000256" key="7">
    <source>
        <dbReference type="ARBA" id="ARBA00023136"/>
    </source>
</evidence>
<feature type="transmembrane region" description="Helical" evidence="11">
    <location>
        <begin position="189"/>
        <end position="212"/>
    </location>
</feature>
<comment type="subcellular location">
    <subcellularLocation>
        <location evidence="1">Endoplasmic reticulum membrane</location>
        <topology evidence="1">Multi-pass membrane protein</topology>
    </subcellularLocation>
</comment>
<dbReference type="EMBL" id="FMSP01000001">
    <property type="protein sequence ID" value="SCV67318.1"/>
    <property type="molecule type" value="Genomic_DNA"/>
</dbReference>
<feature type="compositionally biased region" description="Acidic residues" evidence="10">
    <location>
        <begin position="434"/>
        <end position="446"/>
    </location>
</feature>
<reference evidence="14" key="1">
    <citation type="submission" date="2016-09" db="EMBL/GenBank/DDBJ databases">
        <authorList>
            <person name="Jeantristanb JTB J.-T."/>
            <person name="Ricardo R."/>
        </authorList>
    </citation>
    <scope>NUCLEOTIDE SEQUENCE [LARGE SCALE GENOMIC DNA]</scope>
</reference>
<evidence type="ECO:0000256" key="10">
    <source>
        <dbReference type="SAM" id="MobiDB-lite"/>
    </source>
</evidence>
<keyword evidence="7 9" id="KW-0472">Membrane</keyword>
<dbReference type="GO" id="GO:0046513">
    <property type="term" value="P:ceramide biosynthetic process"/>
    <property type="evidence" value="ECO:0007669"/>
    <property type="project" value="InterPro"/>
</dbReference>
<dbReference type="AlphaFoldDB" id="A0A238F819"/>
<evidence type="ECO:0000256" key="9">
    <source>
        <dbReference type="PROSITE-ProRule" id="PRU00205"/>
    </source>
</evidence>
<feature type="transmembrane region" description="Helical" evidence="11">
    <location>
        <begin position="87"/>
        <end position="106"/>
    </location>
</feature>
<evidence type="ECO:0000256" key="2">
    <source>
        <dbReference type="ARBA" id="ARBA00009808"/>
    </source>
</evidence>
<evidence type="ECO:0000313" key="14">
    <source>
        <dbReference type="Proteomes" id="UP000198372"/>
    </source>
</evidence>
<evidence type="ECO:0000256" key="4">
    <source>
        <dbReference type="ARBA" id="ARBA00022692"/>
    </source>
</evidence>
<evidence type="ECO:0000256" key="1">
    <source>
        <dbReference type="ARBA" id="ARBA00004477"/>
    </source>
</evidence>
<keyword evidence="5" id="KW-0256">Endoplasmic reticulum</keyword>
<evidence type="ECO:0000256" key="11">
    <source>
        <dbReference type="SAM" id="Phobius"/>
    </source>
</evidence>
<dbReference type="PANTHER" id="PTHR12560:SF11">
    <property type="entry name" value="CERAMIDE SYNTHASE LAC1-RELATED"/>
    <property type="match status" value="1"/>
</dbReference>